<dbReference type="AlphaFoldDB" id="A0A7J6L886"/>
<sequence length="135" mass="15272">MPGLGARLQGFKVQIEAAFPPDHRCEPHLATHLTDQLQWLAKRADPALIIAKRVATLVSLTEDGGFDARGILLEMQEPMSDPEYRKLEGLDYPPVIEPKMAEKPRRWNLARRLAIEAATSQAVWEKLRTKLTICF</sequence>
<keyword evidence="2" id="KW-1185">Reference proteome</keyword>
<reference evidence="1 2" key="1">
    <citation type="submission" date="2020-04" db="EMBL/GenBank/DDBJ databases">
        <title>Perkinsus chesapeaki whole genome sequence.</title>
        <authorList>
            <person name="Bogema D.R."/>
        </authorList>
    </citation>
    <scope>NUCLEOTIDE SEQUENCE [LARGE SCALE GENOMIC DNA]</scope>
    <source>
        <strain evidence="1">ATCC PRA-425</strain>
    </source>
</reference>
<name>A0A7J6L886_PERCH</name>
<protein>
    <submittedName>
        <fullName evidence="1">Uncharacterized protein</fullName>
    </submittedName>
</protein>
<evidence type="ECO:0000313" key="1">
    <source>
        <dbReference type="EMBL" id="KAF4655415.1"/>
    </source>
</evidence>
<accession>A0A7J6L886</accession>
<organism evidence="1 2">
    <name type="scientific">Perkinsus chesapeaki</name>
    <name type="common">Clam parasite</name>
    <name type="synonym">Perkinsus andrewsi</name>
    <dbReference type="NCBI Taxonomy" id="330153"/>
    <lineage>
        <taxon>Eukaryota</taxon>
        <taxon>Sar</taxon>
        <taxon>Alveolata</taxon>
        <taxon>Perkinsozoa</taxon>
        <taxon>Perkinsea</taxon>
        <taxon>Perkinsida</taxon>
        <taxon>Perkinsidae</taxon>
        <taxon>Perkinsus</taxon>
    </lineage>
</organism>
<comment type="caution">
    <text evidence="1">The sequence shown here is derived from an EMBL/GenBank/DDBJ whole genome shotgun (WGS) entry which is preliminary data.</text>
</comment>
<dbReference type="EMBL" id="JAAPAO010000658">
    <property type="protein sequence ID" value="KAF4655415.1"/>
    <property type="molecule type" value="Genomic_DNA"/>
</dbReference>
<gene>
    <name evidence="1" type="ORF">FOL47_009434</name>
</gene>
<dbReference type="Proteomes" id="UP000591131">
    <property type="component" value="Unassembled WGS sequence"/>
</dbReference>
<proteinExistence type="predicted"/>
<evidence type="ECO:0000313" key="2">
    <source>
        <dbReference type="Proteomes" id="UP000591131"/>
    </source>
</evidence>